<reference evidence="1 2" key="1">
    <citation type="submission" date="2024-04" db="EMBL/GenBank/DDBJ databases">
        <authorList>
            <person name="Rising A."/>
            <person name="Reimegard J."/>
            <person name="Sonavane S."/>
            <person name="Akerstrom W."/>
            <person name="Nylinder S."/>
            <person name="Hedman E."/>
            <person name="Kallberg Y."/>
        </authorList>
    </citation>
    <scope>NUCLEOTIDE SEQUENCE [LARGE SCALE GENOMIC DNA]</scope>
</reference>
<comment type="caution">
    <text evidence="1">The sequence shown here is derived from an EMBL/GenBank/DDBJ whole genome shotgun (WGS) entry which is preliminary data.</text>
</comment>
<evidence type="ECO:0000313" key="2">
    <source>
        <dbReference type="Proteomes" id="UP001497382"/>
    </source>
</evidence>
<proteinExistence type="predicted"/>
<dbReference type="AlphaFoldDB" id="A0AAV2AXT3"/>
<evidence type="ECO:0000313" key="1">
    <source>
        <dbReference type="EMBL" id="CAL1288811.1"/>
    </source>
</evidence>
<name>A0AAV2AXT3_9ARAC</name>
<protein>
    <submittedName>
        <fullName evidence="1">Uncharacterized protein</fullName>
    </submittedName>
</protein>
<dbReference type="Proteomes" id="UP001497382">
    <property type="component" value="Unassembled WGS sequence"/>
</dbReference>
<sequence>TIFEIIKGKAKRRNLRRRNGALHHPLKLLLRKEKQQRENLPLCLQETQSQRSRW</sequence>
<dbReference type="EMBL" id="CAXIEN010000238">
    <property type="protein sequence ID" value="CAL1288811.1"/>
    <property type="molecule type" value="Genomic_DNA"/>
</dbReference>
<gene>
    <name evidence="1" type="ORF">LARSCL_LOCUS15566</name>
</gene>
<organism evidence="1 2">
    <name type="scientific">Larinioides sclopetarius</name>
    <dbReference type="NCBI Taxonomy" id="280406"/>
    <lineage>
        <taxon>Eukaryota</taxon>
        <taxon>Metazoa</taxon>
        <taxon>Ecdysozoa</taxon>
        <taxon>Arthropoda</taxon>
        <taxon>Chelicerata</taxon>
        <taxon>Arachnida</taxon>
        <taxon>Araneae</taxon>
        <taxon>Araneomorphae</taxon>
        <taxon>Entelegynae</taxon>
        <taxon>Araneoidea</taxon>
        <taxon>Araneidae</taxon>
        <taxon>Larinioides</taxon>
    </lineage>
</organism>
<keyword evidence="2" id="KW-1185">Reference proteome</keyword>
<accession>A0AAV2AXT3</accession>
<feature type="non-terminal residue" evidence="1">
    <location>
        <position position="1"/>
    </location>
</feature>